<dbReference type="PANTHER" id="PTHR10629">
    <property type="entry name" value="CYTOSINE-SPECIFIC METHYLTRANSFERASE"/>
    <property type="match status" value="1"/>
</dbReference>
<reference evidence="5" key="1">
    <citation type="journal article" date="2020" name="Nature">
        <title>Giant virus diversity and host interactions through global metagenomics.</title>
        <authorList>
            <person name="Schulz F."/>
            <person name="Roux S."/>
            <person name="Paez-Espino D."/>
            <person name="Jungbluth S."/>
            <person name="Walsh D.A."/>
            <person name="Denef V.J."/>
            <person name="McMahon K.D."/>
            <person name="Konstantinidis K.T."/>
            <person name="Eloe-Fadrosh E.A."/>
            <person name="Kyrpides N.C."/>
            <person name="Woyke T."/>
        </authorList>
    </citation>
    <scope>NUCLEOTIDE SEQUENCE</scope>
    <source>
        <strain evidence="5">GVMAG-M-3300023174-182</strain>
    </source>
</reference>
<dbReference type="InterPro" id="IPR050390">
    <property type="entry name" value="C5-Methyltransferase"/>
</dbReference>
<dbReference type="PROSITE" id="PS51679">
    <property type="entry name" value="SAM_MT_C5"/>
    <property type="match status" value="1"/>
</dbReference>
<dbReference type="Pfam" id="PF00145">
    <property type="entry name" value="DNA_methylase"/>
    <property type="match status" value="1"/>
</dbReference>
<dbReference type="EC" id="2.1.1.37" evidence="1"/>
<dbReference type="PANTHER" id="PTHR10629:SF52">
    <property type="entry name" value="DNA (CYTOSINE-5)-METHYLTRANSFERASE 1"/>
    <property type="match status" value="1"/>
</dbReference>
<keyword evidence="3" id="KW-0808">Transferase</keyword>
<evidence type="ECO:0000256" key="1">
    <source>
        <dbReference type="ARBA" id="ARBA00011975"/>
    </source>
</evidence>
<dbReference type="InterPro" id="IPR018117">
    <property type="entry name" value="C5_DNA_meth_AS"/>
</dbReference>
<evidence type="ECO:0000256" key="3">
    <source>
        <dbReference type="ARBA" id="ARBA00022679"/>
    </source>
</evidence>
<evidence type="ECO:0000256" key="4">
    <source>
        <dbReference type="ARBA" id="ARBA00022691"/>
    </source>
</evidence>
<organism evidence="5">
    <name type="scientific">viral metagenome</name>
    <dbReference type="NCBI Taxonomy" id="1070528"/>
    <lineage>
        <taxon>unclassified sequences</taxon>
        <taxon>metagenomes</taxon>
        <taxon>organismal metagenomes</taxon>
    </lineage>
</organism>
<dbReference type="InterPro" id="IPR001525">
    <property type="entry name" value="C5_MeTfrase"/>
</dbReference>
<dbReference type="Gene3D" id="3.40.50.150">
    <property type="entry name" value="Vaccinia Virus protein VP39"/>
    <property type="match status" value="1"/>
</dbReference>
<proteinExistence type="predicted"/>
<dbReference type="PROSITE" id="PS00094">
    <property type="entry name" value="C5_MTASE_1"/>
    <property type="match status" value="1"/>
</dbReference>
<dbReference type="PRINTS" id="PR00105">
    <property type="entry name" value="C5METTRFRASE"/>
</dbReference>
<dbReference type="EMBL" id="MN739619">
    <property type="protein sequence ID" value="QHT16296.1"/>
    <property type="molecule type" value="Genomic_DNA"/>
</dbReference>
<name>A0A6C0DH66_9ZZZZ</name>
<dbReference type="Gene3D" id="3.90.120.10">
    <property type="entry name" value="DNA Methylase, subunit A, domain 2"/>
    <property type="match status" value="1"/>
</dbReference>
<sequence length="368" mass="42173">MSNKHENKIEYKAISLFSGMGGDTLGITQTGCKVIAYNEFKQVFCKTHDANFNDSELICHGNINDISKICDSYFEKYKGIVDILFAGFPCQGFSNAGKKMEDDPRNTLFLEFLRVAKLTQPDMIIGENVKGLLKRKTSKKELYIDVIVSEFEKIGYDVKYQVFKTEEFNVPQKRERLIILGIKKGNRYGWIPSFPHPSSSPKKNLKTIIQYKMDGAVKIPSEWFNNIPEECILTNMSDLTFYKDNNDGHPYLISKINADESNRFYNDKQHECLFSFGKRDSPIHCEIIDIRKPSKTIICSYDHQPRLFVPLKNPSGCFLRMMTPHELKQIQGFPPDFILCGSNKEQIVQIGNAVPPPLIKSIVEQIIK</sequence>
<protein>
    <recommendedName>
        <fullName evidence="1">DNA (cytosine-5-)-methyltransferase</fullName>
        <ecNumber evidence="1">2.1.1.37</ecNumber>
    </recommendedName>
</protein>
<evidence type="ECO:0000256" key="2">
    <source>
        <dbReference type="ARBA" id="ARBA00022603"/>
    </source>
</evidence>
<accession>A0A6C0DH66</accession>
<dbReference type="InterPro" id="IPR029063">
    <property type="entry name" value="SAM-dependent_MTases_sf"/>
</dbReference>
<dbReference type="AlphaFoldDB" id="A0A6C0DH66"/>
<dbReference type="SUPFAM" id="SSF53335">
    <property type="entry name" value="S-adenosyl-L-methionine-dependent methyltransferases"/>
    <property type="match status" value="1"/>
</dbReference>
<keyword evidence="4" id="KW-0949">S-adenosyl-L-methionine</keyword>
<keyword evidence="2" id="KW-0489">Methyltransferase</keyword>
<dbReference type="NCBIfam" id="TIGR00675">
    <property type="entry name" value="dcm"/>
    <property type="match status" value="1"/>
</dbReference>
<dbReference type="GO" id="GO:0032259">
    <property type="term" value="P:methylation"/>
    <property type="evidence" value="ECO:0007669"/>
    <property type="project" value="UniProtKB-KW"/>
</dbReference>
<evidence type="ECO:0000313" key="5">
    <source>
        <dbReference type="EMBL" id="QHT16296.1"/>
    </source>
</evidence>
<dbReference type="GO" id="GO:0003886">
    <property type="term" value="F:DNA (cytosine-5-)-methyltransferase activity"/>
    <property type="evidence" value="ECO:0007669"/>
    <property type="project" value="UniProtKB-EC"/>
</dbReference>